<keyword evidence="2" id="KW-0732">Signal</keyword>
<reference evidence="4 5" key="1">
    <citation type="submission" date="2022-11" db="EMBL/GenBank/DDBJ databases">
        <title>Spartinivicinus poritis sp. nov., isolated from scleractinian coral Porites lutea.</title>
        <authorList>
            <person name="Zhang G."/>
            <person name="Cai L."/>
            <person name="Wei Q."/>
        </authorList>
    </citation>
    <scope>NUCLEOTIDE SEQUENCE [LARGE SCALE GENOMIC DNA]</scope>
    <source>
        <strain evidence="4 5">A2-2</strain>
    </source>
</reference>
<dbReference type="SUPFAM" id="SSF53850">
    <property type="entry name" value="Periplasmic binding protein-like II"/>
    <property type="match status" value="1"/>
</dbReference>
<evidence type="ECO:0000256" key="2">
    <source>
        <dbReference type="ARBA" id="ARBA00022729"/>
    </source>
</evidence>
<comment type="similarity">
    <text evidence="1">Belongs to the bacterial solute-binding protein 3 family.</text>
</comment>
<protein>
    <submittedName>
        <fullName evidence="4">Transporter substrate-binding domain-containing protein</fullName>
    </submittedName>
</protein>
<dbReference type="PANTHER" id="PTHR35936">
    <property type="entry name" value="MEMBRANE-BOUND LYTIC MUREIN TRANSGLYCOSYLASE F"/>
    <property type="match status" value="1"/>
</dbReference>
<dbReference type="EMBL" id="JAPMOU010000001">
    <property type="protein sequence ID" value="MDE1460407.1"/>
    <property type="molecule type" value="Genomic_DNA"/>
</dbReference>
<evidence type="ECO:0000259" key="3">
    <source>
        <dbReference type="SMART" id="SM00062"/>
    </source>
</evidence>
<evidence type="ECO:0000256" key="1">
    <source>
        <dbReference type="ARBA" id="ARBA00010333"/>
    </source>
</evidence>
<dbReference type="PANTHER" id="PTHR35936:SF25">
    <property type="entry name" value="ABC TRANSPORTER SUBSTRATE-BINDING PROTEIN"/>
    <property type="match status" value="1"/>
</dbReference>
<dbReference type="Proteomes" id="UP001528823">
    <property type="component" value="Unassembled WGS sequence"/>
</dbReference>
<accession>A0ABT5U4E3</accession>
<evidence type="ECO:0000313" key="4">
    <source>
        <dbReference type="EMBL" id="MDE1460407.1"/>
    </source>
</evidence>
<name>A0ABT5U4E3_9GAMM</name>
<keyword evidence="5" id="KW-1185">Reference proteome</keyword>
<dbReference type="InterPro" id="IPR001638">
    <property type="entry name" value="Solute-binding_3/MltF_N"/>
</dbReference>
<dbReference type="Pfam" id="PF00497">
    <property type="entry name" value="SBP_bac_3"/>
    <property type="match status" value="1"/>
</dbReference>
<feature type="domain" description="Solute-binding protein family 3/N-terminal" evidence="3">
    <location>
        <begin position="52"/>
        <end position="258"/>
    </location>
</feature>
<dbReference type="Gene3D" id="3.40.190.10">
    <property type="entry name" value="Periplasmic binding protein-like II"/>
    <property type="match status" value="2"/>
</dbReference>
<organism evidence="4 5">
    <name type="scientific">Spartinivicinus poritis</name>
    <dbReference type="NCBI Taxonomy" id="2994640"/>
    <lineage>
        <taxon>Bacteria</taxon>
        <taxon>Pseudomonadati</taxon>
        <taxon>Pseudomonadota</taxon>
        <taxon>Gammaproteobacteria</taxon>
        <taxon>Oceanospirillales</taxon>
        <taxon>Zooshikellaceae</taxon>
        <taxon>Spartinivicinus</taxon>
    </lineage>
</organism>
<proteinExistence type="inferred from homology"/>
<sequence>MYNKFVAVLVAILMEWCLSCVNGVSAQEVRKKLLFVSDPWPPYITGDLGRPAKGGVAVDFARELLQRLGFDMRSMLYPWKHSINMIKTNAADLIFPLIQNPERDEFMTFSQTVFVSHDRIWFLKSKLEPLKWSRLSDLYGYRLGKIKGYSHGDEMDQAEEGNKFAAIIYGENHLINLTRLIDDEVDLVVADEQVIQMIIRRNPDWRNLFGFTRKAINKSQYKIGFAKDSPVTKHMDKLNQEIKRMRSDGSLRRIFSNY</sequence>
<comment type="caution">
    <text evidence="4">The sequence shown here is derived from an EMBL/GenBank/DDBJ whole genome shotgun (WGS) entry which is preliminary data.</text>
</comment>
<evidence type="ECO:0000313" key="5">
    <source>
        <dbReference type="Proteomes" id="UP001528823"/>
    </source>
</evidence>
<dbReference type="SMART" id="SM00062">
    <property type="entry name" value="PBPb"/>
    <property type="match status" value="1"/>
</dbReference>
<dbReference type="RefSeq" id="WP_274686781.1">
    <property type="nucleotide sequence ID" value="NZ_JAPMOU010000001.1"/>
</dbReference>
<gene>
    <name evidence="4" type="ORF">ORQ98_00370</name>
</gene>